<comment type="caution">
    <text evidence="3">The sequence shown here is derived from an EMBL/GenBank/DDBJ whole genome shotgun (WGS) entry which is preliminary data.</text>
</comment>
<accession>A0A840PVR3</accession>
<dbReference type="RefSeq" id="WP_185056784.1">
    <property type="nucleotide sequence ID" value="NZ_BAABIX010000005.1"/>
</dbReference>
<feature type="compositionally biased region" description="Basic and acidic residues" evidence="2">
    <location>
        <begin position="427"/>
        <end position="440"/>
    </location>
</feature>
<evidence type="ECO:0000313" key="4">
    <source>
        <dbReference type="Proteomes" id="UP000578449"/>
    </source>
</evidence>
<protein>
    <recommendedName>
        <fullName evidence="5">Phage capsid protein</fullName>
    </recommendedName>
</protein>
<feature type="coiled-coil region" evidence="1">
    <location>
        <begin position="375"/>
        <end position="411"/>
    </location>
</feature>
<dbReference type="InterPro" id="IPR009319">
    <property type="entry name" value="Phage_A118_VSP1"/>
</dbReference>
<evidence type="ECO:0000256" key="1">
    <source>
        <dbReference type="SAM" id="Coils"/>
    </source>
</evidence>
<dbReference type="AlphaFoldDB" id="A0A840PVR3"/>
<evidence type="ECO:0008006" key="5">
    <source>
        <dbReference type="Google" id="ProtNLM"/>
    </source>
</evidence>
<name>A0A840PVR3_9ACTN</name>
<feature type="region of interest" description="Disordered" evidence="2">
    <location>
        <begin position="470"/>
        <end position="490"/>
    </location>
</feature>
<evidence type="ECO:0000313" key="3">
    <source>
        <dbReference type="EMBL" id="MBB5139975.1"/>
    </source>
</evidence>
<keyword evidence="1" id="KW-0175">Coiled coil</keyword>
<dbReference type="GO" id="GO:0005198">
    <property type="term" value="F:structural molecule activity"/>
    <property type="evidence" value="ECO:0007669"/>
    <property type="project" value="InterPro"/>
</dbReference>
<organism evidence="3 4">
    <name type="scientific">Thermocatellispora tengchongensis</name>
    <dbReference type="NCBI Taxonomy" id="1073253"/>
    <lineage>
        <taxon>Bacteria</taxon>
        <taxon>Bacillati</taxon>
        <taxon>Actinomycetota</taxon>
        <taxon>Actinomycetes</taxon>
        <taxon>Streptosporangiales</taxon>
        <taxon>Streptosporangiaceae</taxon>
        <taxon>Thermocatellispora</taxon>
    </lineage>
</organism>
<reference evidence="3 4" key="1">
    <citation type="submission" date="2020-08" db="EMBL/GenBank/DDBJ databases">
        <title>Genomic Encyclopedia of Type Strains, Phase IV (KMG-IV): sequencing the most valuable type-strain genomes for metagenomic binning, comparative biology and taxonomic classification.</title>
        <authorList>
            <person name="Goeker M."/>
        </authorList>
    </citation>
    <scope>NUCLEOTIDE SEQUENCE [LARGE SCALE GENOMIC DNA]</scope>
    <source>
        <strain evidence="3 4">DSM 45615</strain>
    </source>
</reference>
<dbReference type="Proteomes" id="UP000578449">
    <property type="component" value="Unassembled WGS sequence"/>
</dbReference>
<feature type="region of interest" description="Disordered" evidence="2">
    <location>
        <begin position="419"/>
        <end position="440"/>
    </location>
</feature>
<evidence type="ECO:0000256" key="2">
    <source>
        <dbReference type="SAM" id="MobiDB-lite"/>
    </source>
</evidence>
<keyword evidence="4" id="KW-1185">Reference proteome</keyword>
<feature type="coiled-coil region" evidence="1">
    <location>
        <begin position="55"/>
        <end position="82"/>
    </location>
</feature>
<sequence>MAVTPAGAIEAGLEQARLIAAMYADAEAALLERIAARVGKDLDNDDGDDWAAKRLAEVTQLRKEAESIVRRLEAAAKAAAQRAVLDTWAEGMDAAVRGAVLQVADVKLRKRLERVLQDAKNLGAKQGISAGQGVAELAAQAVRLVTSVREGALRAVDDIYRNVIAETAGRVLVGAETRREAAQRALDRLTAEGIKGFTDSADPPRTWTMASYVEMAMRTATARAAVDGHLSTLRDAGINLVSVSRLPYTCDRCARWEGEVLALSGTAGTRVEENPATGAQVFVQVAGTVAEARLAGLLHPNCGHSLNAYLPGVSRPAPVVRTDTTYKDSQRQRYLERKVRQHKRRAAVALDDDARAKADAKVAAYEGQLSELTAGADLQRKLQAARRRAAAARDEDARAKAEKKVAEYEQQLRVLPKVTSLRRKKSREQADAPPRDLEKLTDKQLAEQASKFAHDEEVLARLEQEVKRRDEAAETARKAAGPAAQDDPIAALSETSDIGELTDDHLTALMERYRDDDEGMARVLDELDRIERQSRQREDWSWNWREEETDADRQISDLIASGRYSYMEAYAEVHGLDPAELERQERRAMLEADRRPGEDIDQTVRRLYAEWLDQMYERAEQATNGFMLNGEGKAAGINERSLFSGPASRARKYASEELLRFWQDTPRLTLTEFRAQWLGRESDRRAAAQVRAGGAGREFGV</sequence>
<gene>
    <name evidence="3" type="ORF">HNP84_009740</name>
</gene>
<dbReference type="EMBL" id="JACHGN010000035">
    <property type="protein sequence ID" value="MBB5139975.1"/>
    <property type="molecule type" value="Genomic_DNA"/>
</dbReference>
<dbReference type="Pfam" id="PF06152">
    <property type="entry name" value="Phage_min_cap2"/>
    <property type="match status" value="1"/>
</dbReference>
<proteinExistence type="predicted"/>